<feature type="compositionally biased region" description="Polar residues" evidence="1">
    <location>
        <begin position="131"/>
        <end position="140"/>
    </location>
</feature>
<feature type="non-terminal residue" evidence="2">
    <location>
        <position position="303"/>
    </location>
</feature>
<evidence type="ECO:0000313" key="2">
    <source>
        <dbReference type="EMBL" id="PIO61515.1"/>
    </source>
</evidence>
<reference evidence="2 3" key="1">
    <citation type="submission" date="2015-09" db="EMBL/GenBank/DDBJ databases">
        <title>Draft genome of the parasitic nematode Teladorsagia circumcincta isolate WARC Sus (inbred).</title>
        <authorList>
            <person name="Mitreva M."/>
        </authorList>
    </citation>
    <scope>NUCLEOTIDE SEQUENCE [LARGE SCALE GENOMIC DNA]</scope>
    <source>
        <strain evidence="2 3">S</strain>
    </source>
</reference>
<feature type="compositionally biased region" description="Low complexity" evidence="1">
    <location>
        <begin position="274"/>
        <end position="288"/>
    </location>
</feature>
<organism evidence="2 3">
    <name type="scientific">Teladorsagia circumcincta</name>
    <name type="common">Brown stomach worm</name>
    <name type="synonym">Ostertagia circumcincta</name>
    <dbReference type="NCBI Taxonomy" id="45464"/>
    <lineage>
        <taxon>Eukaryota</taxon>
        <taxon>Metazoa</taxon>
        <taxon>Ecdysozoa</taxon>
        <taxon>Nematoda</taxon>
        <taxon>Chromadorea</taxon>
        <taxon>Rhabditida</taxon>
        <taxon>Rhabditina</taxon>
        <taxon>Rhabditomorpha</taxon>
        <taxon>Strongyloidea</taxon>
        <taxon>Trichostrongylidae</taxon>
        <taxon>Teladorsagia</taxon>
    </lineage>
</organism>
<evidence type="ECO:0000313" key="3">
    <source>
        <dbReference type="Proteomes" id="UP000230423"/>
    </source>
</evidence>
<dbReference type="AlphaFoldDB" id="A0A2G9TUB9"/>
<accession>A0A2G9TUB9</accession>
<gene>
    <name evidence="2" type="ORF">TELCIR_16961</name>
</gene>
<feature type="region of interest" description="Disordered" evidence="1">
    <location>
        <begin position="109"/>
        <end position="155"/>
    </location>
</feature>
<sequence>MYDKTPEFTKEENATILLDDGVKYGEGSLIVMSDGASSDCGTAPNQITEFQISASLRSLGFQTIYIPIGPIVSKKNMARIAGEQTQIAEIKDFVKADSRVIQEVVQKVEHPANDSPPPPAVAAPSPGATQGPDQKSNTKAPTKPGITKGSDSQTYFGPDVSVITFTVPGSQQKLTTGRGPLQPSHKTPAGPDSQTDFLPGVSVYTVTLPPGSREKGTPGPGPSQPSGKVTQGFTIPPNGIVMTAPPGYEGPSPPGTGPSNEQVTPGAGPPNKQVTPGPGPLNTNGPVTKGPPPTPGTEPSTLQ</sequence>
<evidence type="ECO:0000256" key="1">
    <source>
        <dbReference type="SAM" id="MobiDB-lite"/>
    </source>
</evidence>
<feature type="region of interest" description="Disordered" evidence="1">
    <location>
        <begin position="168"/>
        <end position="303"/>
    </location>
</feature>
<dbReference type="EMBL" id="KZ353461">
    <property type="protein sequence ID" value="PIO61515.1"/>
    <property type="molecule type" value="Genomic_DNA"/>
</dbReference>
<dbReference type="Proteomes" id="UP000230423">
    <property type="component" value="Unassembled WGS sequence"/>
</dbReference>
<protein>
    <submittedName>
        <fullName evidence="2">Uncharacterized protein</fullName>
    </submittedName>
</protein>
<proteinExistence type="predicted"/>
<keyword evidence="3" id="KW-1185">Reference proteome</keyword>
<name>A0A2G9TUB9_TELCI</name>